<feature type="region of interest" description="Disordered" evidence="1">
    <location>
        <begin position="100"/>
        <end position="126"/>
    </location>
</feature>
<dbReference type="Pfam" id="PF00903">
    <property type="entry name" value="Glyoxalase"/>
    <property type="match status" value="1"/>
</dbReference>
<reference evidence="4" key="1">
    <citation type="journal article" date="2019" name="Int. J. Syst. Evol. Microbiol.">
        <title>The Global Catalogue of Microorganisms (GCM) 10K type strain sequencing project: providing services to taxonomists for standard genome sequencing and annotation.</title>
        <authorList>
            <consortium name="The Broad Institute Genomics Platform"/>
            <consortium name="The Broad Institute Genome Sequencing Center for Infectious Disease"/>
            <person name="Wu L."/>
            <person name="Ma J."/>
        </authorList>
    </citation>
    <scope>NUCLEOTIDE SEQUENCE [LARGE SCALE GENOMIC DNA]</scope>
    <source>
        <strain evidence="4">NBRC 108894</strain>
    </source>
</reference>
<dbReference type="InterPro" id="IPR029068">
    <property type="entry name" value="Glyas_Bleomycin-R_OHBP_Dase"/>
</dbReference>
<dbReference type="Gene3D" id="3.10.180.10">
    <property type="entry name" value="2,3-Dihydroxybiphenyl 1,2-Dioxygenase, domain 1"/>
    <property type="match status" value="1"/>
</dbReference>
<evidence type="ECO:0000256" key="1">
    <source>
        <dbReference type="SAM" id="MobiDB-lite"/>
    </source>
</evidence>
<dbReference type="EMBL" id="BSVB01000001">
    <property type="protein sequence ID" value="GMA93720.1"/>
    <property type="molecule type" value="Genomic_DNA"/>
</dbReference>
<keyword evidence="4" id="KW-1185">Reference proteome</keyword>
<evidence type="ECO:0000259" key="2">
    <source>
        <dbReference type="PROSITE" id="PS51819"/>
    </source>
</evidence>
<name>A0ABQ6JZG8_9MICO</name>
<evidence type="ECO:0000313" key="4">
    <source>
        <dbReference type="Proteomes" id="UP001157034"/>
    </source>
</evidence>
<protein>
    <recommendedName>
        <fullName evidence="2">VOC domain-containing protein</fullName>
    </recommendedName>
</protein>
<proteinExistence type="predicted"/>
<feature type="domain" description="VOC" evidence="2">
    <location>
        <begin position="4"/>
        <end position="126"/>
    </location>
</feature>
<sequence>MTTRQLRLVLEVDDVDAAVAFYRQALGLPEADAYEAEGGARVAILPIETATLELANPAQIEFIDRVEVGRPVAHPFPGRVRIAFEVTDAVAAAIDLEAAGATPVAPPTRTPWNSSTRGPRRPTGCR</sequence>
<accession>A0ABQ6JZG8</accession>
<organism evidence="3 4">
    <name type="scientific">Pseudolysinimonas kribbensis</name>
    <dbReference type="NCBI Taxonomy" id="433641"/>
    <lineage>
        <taxon>Bacteria</taxon>
        <taxon>Bacillati</taxon>
        <taxon>Actinomycetota</taxon>
        <taxon>Actinomycetes</taxon>
        <taxon>Micrococcales</taxon>
        <taxon>Microbacteriaceae</taxon>
        <taxon>Pseudolysinimonas</taxon>
    </lineage>
</organism>
<dbReference type="InterPro" id="IPR004360">
    <property type="entry name" value="Glyas_Fos-R_dOase_dom"/>
</dbReference>
<dbReference type="PROSITE" id="PS51819">
    <property type="entry name" value="VOC"/>
    <property type="match status" value="1"/>
</dbReference>
<dbReference type="InterPro" id="IPR037523">
    <property type="entry name" value="VOC_core"/>
</dbReference>
<dbReference type="RefSeq" id="WP_284252640.1">
    <property type="nucleotide sequence ID" value="NZ_BSVB01000001.1"/>
</dbReference>
<comment type="caution">
    <text evidence="3">The sequence shown here is derived from an EMBL/GenBank/DDBJ whole genome shotgun (WGS) entry which is preliminary data.</text>
</comment>
<dbReference type="SUPFAM" id="SSF54593">
    <property type="entry name" value="Glyoxalase/Bleomycin resistance protein/Dihydroxybiphenyl dioxygenase"/>
    <property type="match status" value="1"/>
</dbReference>
<gene>
    <name evidence="3" type="ORF">GCM10025881_05440</name>
</gene>
<evidence type="ECO:0000313" key="3">
    <source>
        <dbReference type="EMBL" id="GMA93720.1"/>
    </source>
</evidence>
<dbReference type="Proteomes" id="UP001157034">
    <property type="component" value="Unassembled WGS sequence"/>
</dbReference>